<evidence type="ECO:0000259" key="7">
    <source>
        <dbReference type="Pfam" id="PF06305"/>
    </source>
</evidence>
<dbReference type="EMBL" id="AP026978">
    <property type="protein sequence ID" value="BDT98511.1"/>
    <property type="molecule type" value="Genomic_DNA"/>
</dbReference>
<evidence type="ECO:0000256" key="2">
    <source>
        <dbReference type="ARBA" id="ARBA00022692"/>
    </source>
</evidence>
<feature type="compositionally biased region" description="Basic and acidic residues" evidence="5">
    <location>
        <begin position="1"/>
        <end position="11"/>
    </location>
</feature>
<accession>A0ABM8CUP8</accession>
<feature type="transmembrane region" description="Helical" evidence="6">
    <location>
        <begin position="83"/>
        <end position="106"/>
    </location>
</feature>
<dbReference type="Proteomes" id="UP001317870">
    <property type="component" value="Chromosome"/>
</dbReference>
<feature type="region of interest" description="Disordered" evidence="5">
    <location>
        <begin position="1"/>
        <end position="33"/>
    </location>
</feature>
<organism evidence="8 9">
    <name type="scientific">Nocardia sputorum</name>
    <dbReference type="NCBI Taxonomy" id="2984338"/>
    <lineage>
        <taxon>Bacteria</taxon>
        <taxon>Bacillati</taxon>
        <taxon>Actinomycetota</taxon>
        <taxon>Actinomycetes</taxon>
        <taxon>Mycobacteriales</taxon>
        <taxon>Nocardiaceae</taxon>
        <taxon>Nocardia</taxon>
    </lineage>
</organism>
<evidence type="ECO:0000256" key="5">
    <source>
        <dbReference type="SAM" id="MobiDB-lite"/>
    </source>
</evidence>
<reference evidence="8 9" key="1">
    <citation type="submission" date="2022-11" db="EMBL/GenBank/DDBJ databases">
        <title>Genome Sequencing of Nocardia sp. ON39_IFM12276 and assembly.</title>
        <authorList>
            <person name="Shimojima M."/>
            <person name="Toyokawa M."/>
            <person name="Uesaka K."/>
        </authorList>
    </citation>
    <scope>NUCLEOTIDE SEQUENCE [LARGE SCALE GENOMIC DNA]</scope>
    <source>
        <strain evidence="8 9">IFM 12276</strain>
    </source>
</reference>
<dbReference type="Pfam" id="PF06305">
    <property type="entry name" value="LapA_dom"/>
    <property type="match status" value="1"/>
</dbReference>
<dbReference type="RefSeq" id="WP_281878541.1">
    <property type="nucleotide sequence ID" value="NZ_AP026976.1"/>
</dbReference>
<keyword evidence="4 6" id="KW-0472">Membrane</keyword>
<keyword evidence="9" id="KW-1185">Reference proteome</keyword>
<feature type="transmembrane region" description="Helical" evidence="6">
    <location>
        <begin position="43"/>
        <end position="63"/>
    </location>
</feature>
<evidence type="ECO:0000313" key="9">
    <source>
        <dbReference type="Proteomes" id="UP001317870"/>
    </source>
</evidence>
<evidence type="ECO:0000256" key="4">
    <source>
        <dbReference type="ARBA" id="ARBA00023136"/>
    </source>
</evidence>
<dbReference type="InterPro" id="IPR010445">
    <property type="entry name" value="LapA_dom"/>
</dbReference>
<name>A0ABM8CUP8_9NOCA</name>
<evidence type="ECO:0000256" key="3">
    <source>
        <dbReference type="ARBA" id="ARBA00022989"/>
    </source>
</evidence>
<evidence type="ECO:0000313" key="8">
    <source>
        <dbReference type="EMBL" id="BDT98511.1"/>
    </source>
</evidence>
<evidence type="ECO:0000256" key="1">
    <source>
        <dbReference type="ARBA" id="ARBA00022475"/>
    </source>
</evidence>
<proteinExistence type="predicted"/>
<evidence type="ECO:0000256" key="6">
    <source>
        <dbReference type="SAM" id="Phobius"/>
    </source>
</evidence>
<gene>
    <name evidence="8" type="ORF">IFM12276_15400</name>
</gene>
<protein>
    <submittedName>
        <fullName evidence="8">Membrane protein</fullName>
    </submittedName>
</protein>
<keyword evidence="2 6" id="KW-0812">Transmembrane</keyword>
<feature type="domain" description="Lipopolysaccharide assembly protein A" evidence="7">
    <location>
        <begin position="64"/>
        <end position="114"/>
    </location>
</feature>
<keyword evidence="1" id="KW-1003">Cell membrane</keyword>
<keyword evidence="3 6" id="KW-1133">Transmembrane helix</keyword>
<sequence>MSTHPPEHPPEPDPDLSQRRRTTPPSAPPLVPAKTSLASRTGYAWTGLVAGVLILVLLLIFIVQNLEQVQVHFFFWDFSLPLGVTVLLSVIGGALVMASVGGVRILQLRRAAKKG</sequence>